<feature type="transmembrane region" description="Helical" evidence="1">
    <location>
        <begin position="228"/>
        <end position="248"/>
    </location>
</feature>
<gene>
    <name evidence="2" type="ORF">ACFSYS_01350</name>
</gene>
<dbReference type="Proteomes" id="UP001597438">
    <property type="component" value="Unassembled WGS sequence"/>
</dbReference>
<keyword evidence="3" id="KW-1185">Reference proteome</keyword>
<name>A0ABW5X2C3_9FLAO</name>
<keyword evidence="1" id="KW-0812">Transmembrane</keyword>
<feature type="transmembrane region" description="Helical" evidence="1">
    <location>
        <begin position="139"/>
        <end position="160"/>
    </location>
</feature>
<evidence type="ECO:0000313" key="2">
    <source>
        <dbReference type="EMBL" id="MFD2831914.1"/>
    </source>
</evidence>
<feature type="transmembrane region" description="Helical" evidence="1">
    <location>
        <begin position="5"/>
        <end position="23"/>
    </location>
</feature>
<keyword evidence="1" id="KW-0472">Membrane</keyword>
<dbReference type="EMBL" id="JBHUOJ010000004">
    <property type="protein sequence ID" value="MFD2831914.1"/>
    <property type="molecule type" value="Genomic_DNA"/>
</dbReference>
<sequence length="263" mass="30337">MVKKLAVLNFLSVILTLFINYLAQQRVFNATTIGEVSEKYSNLFIPAGYAFSIWILIYIGLFASTIFMLQQAFSKGKHQGFIKKTNFWFIIANVGNCLWVLAWCYEFIGMSVILMLLILMKLIKIILNTRMEKRNAPFPVIAFYWWPICLYSGWISVAFIANVASWLKEINWQVILLSEVNWTILMTFAATILNLVMVYARNMREFALVGVWALIAIFIRHYDAQELIAYSALAGAILIFLNISYHGFINRKSNPLYKIVHSN</sequence>
<organism evidence="2 3">
    <name type="scientific">Christiangramia antarctica</name>
    <dbReference type="NCBI Taxonomy" id="2058158"/>
    <lineage>
        <taxon>Bacteria</taxon>
        <taxon>Pseudomonadati</taxon>
        <taxon>Bacteroidota</taxon>
        <taxon>Flavobacteriia</taxon>
        <taxon>Flavobacteriales</taxon>
        <taxon>Flavobacteriaceae</taxon>
        <taxon>Christiangramia</taxon>
    </lineage>
</organism>
<evidence type="ECO:0000256" key="1">
    <source>
        <dbReference type="SAM" id="Phobius"/>
    </source>
</evidence>
<accession>A0ABW5X2C3</accession>
<dbReference type="RefSeq" id="WP_251739771.1">
    <property type="nucleotide sequence ID" value="NZ_JBHUOJ010000004.1"/>
</dbReference>
<dbReference type="PANTHER" id="PTHR33802">
    <property type="entry name" value="SI:CH211-161H7.5-RELATED"/>
    <property type="match status" value="1"/>
</dbReference>
<feature type="transmembrane region" description="Helical" evidence="1">
    <location>
        <begin position="43"/>
        <end position="69"/>
    </location>
</feature>
<comment type="caution">
    <text evidence="2">The sequence shown here is derived from an EMBL/GenBank/DDBJ whole genome shotgun (WGS) entry which is preliminary data.</text>
</comment>
<proteinExistence type="predicted"/>
<evidence type="ECO:0000313" key="3">
    <source>
        <dbReference type="Proteomes" id="UP001597438"/>
    </source>
</evidence>
<feature type="transmembrane region" description="Helical" evidence="1">
    <location>
        <begin position="81"/>
        <end position="101"/>
    </location>
</feature>
<feature type="transmembrane region" description="Helical" evidence="1">
    <location>
        <begin position="180"/>
        <end position="199"/>
    </location>
</feature>
<protein>
    <submittedName>
        <fullName evidence="2">Tryptophan-rich sensory protein</fullName>
    </submittedName>
</protein>
<feature type="transmembrane region" description="Helical" evidence="1">
    <location>
        <begin position="206"/>
        <end position="222"/>
    </location>
</feature>
<keyword evidence="1" id="KW-1133">Transmembrane helix</keyword>
<reference evidence="3" key="1">
    <citation type="journal article" date="2019" name="Int. J. Syst. Evol. Microbiol.">
        <title>The Global Catalogue of Microorganisms (GCM) 10K type strain sequencing project: providing services to taxonomists for standard genome sequencing and annotation.</title>
        <authorList>
            <consortium name="The Broad Institute Genomics Platform"/>
            <consortium name="The Broad Institute Genome Sequencing Center for Infectious Disease"/>
            <person name="Wu L."/>
            <person name="Ma J."/>
        </authorList>
    </citation>
    <scope>NUCLEOTIDE SEQUENCE [LARGE SCALE GENOMIC DNA]</scope>
    <source>
        <strain evidence="3">KCTC 52925</strain>
    </source>
</reference>
<feature type="transmembrane region" description="Helical" evidence="1">
    <location>
        <begin position="107"/>
        <end position="127"/>
    </location>
</feature>
<dbReference type="PANTHER" id="PTHR33802:SF1">
    <property type="entry name" value="XK-RELATED PROTEIN"/>
    <property type="match status" value="1"/>
</dbReference>